<sequence length="53" mass="6053">SHNPSFPSIHICSFFPFIWTERNQSKQSRGQGTSRKLFQAQFLSSTDPKIPAN</sequence>
<dbReference type="Proteomes" id="UP001154282">
    <property type="component" value="Unassembled WGS sequence"/>
</dbReference>
<name>A0AAV0JV23_9ROSI</name>
<dbReference type="EMBL" id="CAMGYJ010000005">
    <property type="protein sequence ID" value="CAI0412860.1"/>
    <property type="molecule type" value="Genomic_DNA"/>
</dbReference>
<dbReference type="AlphaFoldDB" id="A0AAV0JV23"/>
<protein>
    <submittedName>
        <fullName evidence="2">Uncharacterized protein</fullName>
    </submittedName>
</protein>
<organism evidence="2 3">
    <name type="scientific">Linum tenue</name>
    <dbReference type="NCBI Taxonomy" id="586396"/>
    <lineage>
        <taxon>Eukaryota</taxon>
        <taxon>Viridiplantae</taxon>
        <taxon>Streptophyta</taxon>
        <taxon>Embryophyta</taxon>
        <taxon>Tracheophyta</taxon>
        <taxon>Spermatophyta</taxon>
        <taxon>Magnoliopsida</taxon>
        <taxon>eudicotyledons</taxon>
        <taxon>Gunneridae</taxon>
        <taxon>Pentapetalae</taxon>
        <taxon>rosids</taxon>
        <taxon>fabids</taxon>
        <taxon>Malpighiales</taxon>
        <taxon>Linaceae</taxon>
        <taxon>Linum</taxon>
    </lineage>
</organism>
<feature type="compositionally biased region" description="Polar residues" evidence="1">
    <location>
        <begin position="25"/>
        <end position="47"/>
    </location>
</feature>
<evidence type="ECO:0000313" key="3">
    <source>
        <dbReference type="Proteomes" id="UP001154282"/>
    </source>
</evidence>
<accession>A0AAV0JV23</accession>
<proteinExistence type="predicted"/>
<gene>
    <name evidence="2" type="ORF">LITE_LOCUS15718</name>
</gene>
<keyword evidence="3" id="KW-1185">Reference proteome</keyword>
<evidence type="ECO:0000313" key="2">
    <source>
        <dbReference type="EMBL" id="CAI0412860.1"/>
    </source>
</evidence>
<comment type="caution">
    <text evidence="2">The sequence shown here is derived from an EMBL/GenBank/DDBJ whole genome shotgun (WGS) entry which is preliminary data.</text>
</comment>
<feature type="non-terminal residue" evidence="2">
    <location>
        <position position="1"/>
    </location>
</feature>
<feature type="region of interest" description="Disordered" evidence="1">
    <location>
        <begin position="25"/>
        <end position="53"/>
    </location>
</feature>
<reference evidence="2" key="1">
    <citation type="submission" date="2022-08" db="EMBL/GenBank/DDBJ databases">
        <authorList>
            <person name="Gutierrez-Valencia J."/>
        </authorList>
    </citation>
    <scope>NUCLEOTIDE SEQUENCE</scope>
</reference>
<evidence type="ECO:0000256" key="1">
    <source>
        <dbReference type="SAM" id="MobiDB-lite"/>
    </source>
</evidence>